<evidence type="ECO:0000256" key="1">
    <source>
        <dbReference type="SAM" id="Phobius"/>
    </source>
</evidence>
<feature type="transmembrane region" description="Helical" evidence="1">
    <location>
        <begin position="49"/>
        <end position="72"/>
    </location>
</feature>
<comment type="caution">
    <text evidence="2">The sequence shown here is derived from an EMBL/GenBank/DDBJ whole genome shotgun (WGS) entry which is preliminary data.</text>
</comment>
<keyword evidence="1" id="KW-0472">Membrane</keyword>
<keyword evidence="1" id="KW-1133">Transmembrane helix</keyword>
<reference evidence="2" key="1">
    <citation type="journal article" date="2020" name="mSystems">
        <title>Genome- and Community-Level Interaction Insights into Carbon Utilization and Element Cycling Functions of Hydrothermarchaeota in Hydrothermal Sediment.</title>
        <authorList>
            <person name="Zhou Z."/>
            <person name="Liu Y."/>
            <person name="Xu W."/>
            <person name="Pan J."/>
            <person name="Luo Z.H."/>
            <person name="Li M."/>
        </authorList>
    </citation>
    <scope>NUCLEOTIDE SEQUENCE [LARGE SCALE GENOMIC DNA]</scope>
    <source>
        <strain evidence="2">SpSt-794</strain>
    </source>
</reference>
<evidence type="ECO:0000313" key="2">
    <source>
        <dbReference type="EMBL" id="HGW60789.1"/>
    </source>
</evidence>
<accession>A0A7C4U158</accession>
<proteinExistence type="predicted"/>
<dbReference type="EMBL" id="DTHV01000152">
    <property type="protein sequence ID" value="HGW60789.1"/>
    <property type="molecule type" value="Genomic_DNA"/>
</dbReference>
<feature type="transmembrane region" description="Helical" evidence="1">
    <location>
        <begin position="84"/>
        <end position="108"/>
    </location>
</feature>
<sequence length="143" mass="15835">MWFTNINGQDIETQQQNAIALNINRAVNSGLHAYVKEGYRLDITGRNTVISIIGGILTASSVVLSFAAKYNWSTLYLIAINPDAGIILSISSAIITLLSSLPLTIWLYNPNFTITTYAFGNSSQNYKPSTWTPTWYQFSYGTP</sequence>
<gene>
    <name evidence="2" type="ORF">ENV82_05115</name>
</gene>
<organism evidence="2">
    <name type="scientific">Caldisericum exile</name>
    <dbReference type="NCBI Taxonomy" id="693075"/>
    <lineage>
        <taxon>Bacteria</taxon>
        <taxon>Pseudomonadati</taxon>
        <taxon>Caldisericota/Cryosericota group</taxon>
        <taxon>Caldisericota</taxon>
        <taxon>Caldisericia</taxon>
        <taxon>Caldisericales</taxon>
        <taxon>Caldisericaceae</taxon>
        <taxon>Caldisericum</taxon>
    </lineage>
</organism>
<name>A0A7C4U158_9BACT</name>
<keyword evidence="1" id="KW-0812">Transmembrane</keyword>
<dbReference type="AlphaFoldDB" id="A0A7C4U158"/>
<protein>
    <submittedName>
        <fullName evidence="2">Uncharacterized protein</fullName>
    </submittedName>
</protein>